<organism evidence="1 2">
    <name type="scientific">Streptomyces endocoffeicus</name>
    <dbReference type="NCBI Taxonomy" id="2898945"/>
    <lineage>
        <taxon>Bacteria</taxon>
        <taxon>Bacillati</taxon>
        <taxon>Actinomycetota</taxon>
        <taxon>Actinomycetes</taxon>
        <taxon>Kitasatosporales</taxon>
        <taxon>Streptomycetaceae</taxon>
        <taxon>Streptomyces</taxon>
    </lineage>
</organism>
<reference evidence="1 2" key="1">
    <citation type="submission" date="2021-01" db="EMBL/GenBank/DDBJ databases">
        <title>WGS of actinomycetes isolated from Thailand.</title>
        <authorList>
            <person name="Thawai C."/>
        </authorList>
    </citation>
    <scope>NUCLEOTIDE SEQUENCE [LARGE SCALE GENOMIC DNA]</scope>
    <source>
        <strain evidence="1 2">CA3R110</strain>
    </source>
</reference>
<proteinExistence type="predicted"/>
<keyword evidence="2" id="KW-1185">Reference proteome</keyword>
<name>A0ABS1PEV5_9ACTN</name>
<accession>A0ABS1PEV5</accession>
<dbReference type="EMBL" id="JAERRG010000001">
    <property type="protein sequence ID" value="MBL1110912.1"/>
    <property type="molecule type" value="Genomic_DNA"/>
</dbReference>
<evidence type="ECO:0000313" key="2">
    <source>
        <dbReference type="Proteomes" id="UP000621510"/>
    </source>
</evidence>
<dbReference type="Proteomes" id="UP000621510">
    <property type="component" value="Unassembled WGS sequence"/>
</dbReference>
<comment type="caution">
    <text evidence="1">The sequence shown here is derived from an EMBL/GenBank/DDBJ whole genome shotgun (WGS) entry which is preliminary data.</text>
</comment>
<protein>
    <submittedName>
        <fullName evidence="1">Uncharacterized protein</fullName>
    </submittedName>
</protein>
<dbReference type="RefSeq" id="WP_201846369.1">
    <property type="nucleotide sequence ID" value="NZ_JAERRG010000001.1"/>
</dbReference>
<gene>
    <name evidence="1" type="ORF">JK364_00560</name>
</gene>
<sequence>MTDETIPTDAWPVFDAAGAIAARAGFDVVYTGKGVLGATDSVPKTR</sequence>
<evidence type="ECO:0000313" key="1">
    <source>
        <dbReference type="EMBL" id="MBL1110912.1"/>
    </source>
</evidence>